<dbReference type="InterPro" id="IPR004433">
    <property type="entry name" value="MenaQ_synth_MenD"/>
</dbReference>
<organism evidence="10 11">
    <name type="scientific">Sandaracinus amylolyticus</name>
    <dbReference type="NCBI Taxonomy" id="927083"/>
    <lineage>
        <taxon>Bacteria</taxon>
        <taxon>Pseudomonadati</taxon>
        <taxon>Myxococcota</taxon>
        <taxon>Polyangia</taxon>
        <taxon>Polyangiales</taxon>
        <taxon>Sandaracinaceae</taxon>
        <taxon>Sandaracinus</taxon>
    </lineage>
</organism>
<dbReference type="PANTHER" id="PTHR42916:SF1">
    <property type="entry name" value="PROTEIN PHYLLO, CHLOROPLASTIC"/>
    <property type="match status" value="1"/>
</dbReference>
<feature type="domain" description="Thiamine pyrophosphate enzyme TPP-binding" evidence="8">
    <location>
        <begin position="447"/>
        <end position="563"/>
    </location>
</feature>
<dbReference type="UniPathway" id="UPA01057">
    <property type="reaction ID" value="UER00164"/>
</dbReference>
<proteinExistence type="inferred from homology"/>
<evidence type="ECO:0000256" key="7">
    <source>
        <dbReference type="HAMAP-Rule" id="MF_01659"/>
    </source>
</evidence>
<dbReference type="SUPFAM" id="SSF52518">
    <property type="entry name" value="Thiamin diphosphate-binding fold (THDP-binding)"/>
    <property type="match status" value="2"/>
</dbReference>
<comment type="pathway">
    <text evidence="7">Quinol/quinone metabolism; 1,4-dihydroxy-2-naphthoate biosynthesis; 1,4-dihydroxy-2-naphthoate from chorismate: step 2/7.</text>
</comment>
<keyword evidence="1 7" id="KW-0474">Menaquinone biosynthesis</keyword>
<comment type="function">
    <text evidence="7">Catalyzes the thiamine diphosphate-dependent decarboxylation of 2-oxoglutarate and the subsequent addition of the resulting succinic semialdehyde-thiamine pyrophosphate anion to isochorismate to yield 2-succinyl-5-enolpyruvyl-6-hydroxy-3-cyclohexene-1-carboxylate (SEPHCHC).</text>
</comment>
<dbReference type="GO" id="GO:0009234">
    <property type="term" value="P:menaquinone biosynthetic process"/>
    <property type="evidence" value="ECO:0007669"/>
    <property type="project" value="UniProtKB-UniRule"/>
</dbReference>
<sequence>MNDLGAPATLLGEWARIVASALVESGVREVVISPGSRSTPFVIAISAREEMRVVDVLDERSAAFVALGMARASARPVALLCTSGTAPAHWYPAIIEASLSDIPLVCLSADRPFEHAHCGAAQTIDQIALFGSHVRFFAEVGAPDASESALFGLRRTVAQAVARSRDPRPGPVHLNLRARKPLEPRAPETPSELALRARVDRVLATPLTRAASCEVVPAIDEAVALLARARRPWIVAGPMPAHDRAAREATLAIARTTGAPLFAESTSQLRFGSRDRVVALDALDLALRVSGDDDLPDVILQLGATPTSSAYERFVARHPEIARIVAGASDWTDPHGSARVMLLGDRGATLRALASSLPVLELDMAWRDRWVARERRAWHAIEAHLEESSTLGEGTVARATVRALPRGAYLSIGNSLPIRTVDRYVRGGEHDVAVLCQRGANGIDGLVSGAIGASIATGTPGALMLGDLSLLHDVGGLASARLVSAPLAIVVVQNGGGRIFEQLPVASVAPWAMTHFTLADQGRPDLAHAAALFGLGFARVSDAPSLHAALERALVHEGVTIIEAIVPPHGAHDADADVERRLRELET</sequence>
<dbReference type="PANTHER" id="PTHR42916">
    <property type="entry name" value="2-SUCCINYL-5-ENOLPYRUVYL-6-HYDROXY-3-CYCLOHEXENE-1-CARBOXYLATE SYNTHASE"/>
    <property type="match status" value="1"/>
</dbReference>
<keyword evidence="3 7" id="KW-0479">Metal-binding</keyword>
<evidence type="ECO:0000256" key="2">
    <source>
        <dbReference type="ARBA" id="ARBA00022679"/>
    </source>
</evidence>
<gene>
    <name evidence="7" type="primary">menD</name>
    <name evidence="10" type="ORF">DB32_008589</name>
</gene>
<keyword evidence="5 7" id="KW-0786">Thiamine pyrophosphate</keyword>
<dbReference type="SUPFAM" id="SSF52467">
    <property type="entry name" value="DHS-like NAD/FAD-binding domain"/>
    <property type="match status" value="1"/>
</dbReference>
<dbReference type="STRING" id="927083.DB32_008589"/>
<keyword evidence="11" id="KW-1185">Reference proteome</keyword>
<dbReference type="GO" id="GO:0000287">
    <property type="term" value="F:magnesium ion binding"/>
    <property type="evidence" value="ECO:0007669"/>
    <property type="project" value="UniProtKB-UniRule"/>
</dbReference>
<dbReference type="HAMAP" id="MF_01659">
    <property type="entry name" value="MenD"/>
    <property type="match status" value="1"/>
</dbReference>
<dbReference type="PIRSF" id="PIRSF004983">
    <property type="entry name" value="MenD"/>
    <property type="match status" value="1"/>
</dbReference>
<dbReference type="AlphaFoldDB" id="A0A0F6WAE4"/>
<dbReference type="NCBIfam" id="TIGR00173">
    <property type="entry name" value="menD"/>
    <property type="match status" value="1"/>
</dbReference>
<protein>
    <recommendedName>
        <fullName evidence="7">2-succinyl-5-enolpyruvyl-6-hydroxy-3-cyclohexene-1-carboxylate synthase</fullName>
        <shortName evidence="7">SEPHCHC synthase</shortName>
        <ecNumber evidence="7">2.2.1.9</ecNumber>
    </recommendedName>
    <alternativeName>
        <fullName evidence="7">Menaquinone biosynthesis protein MenD</fullName>
    </alternativeName>
</protein>
<comment type="subunit">
    <text evidence="7">Homodimer.</text>
</comment>
<evidence type="ECO:0000256" key="5">
    <source>
        <dbReference type="ARBA" id="ARBA00023052"/>
    </source>
</evidence>
<dbReference type="CDD" id="cd07037">
    <property type="entry name" value="TPP_PYR_MenD"/>
    <property type="match status" value="1"/>
</dbReference>
<comment type="catalytic activity">
    <reaction evidence="7">
        <text>isochorismate + 2-oxoglutarate + H(+) = 5-enolpyruvoyl-6-hydroxy-2-succinyl-cyclohex-3-ene-1-carboxylate + CO2</text>
        <dbReference type="Rhea" id="RHEA:25593"/>
        <dbReference type="ChEBI" id="CHEBI:15378"/>
        <dbReference type="ChEBI" id="CHEBI:16526"/>
        <dbReference type="ChEBI" id="CHEBI:16810"/>
        <dbReference type="ChEBI" id="CHEBI:29780"/>
        <dbReference type="ChEBI" id="CHEBI:58818"/>
        <dbReference type="EC" id="2.2.1.9"/>
    </reaction>
</comment>
<dbReference type="EC" id="2.2.1.9" evidence="7"/>
<accession>A0A0F6WAE4</accession>
<dbReference type="GO" id="GO:0030976">
    <property type="term" value="F:thiamine pyrophosphate binding"/>
    <property type="evidence" value="ECO:0007669"/>
    <property type="project" value="UniProtKB-UniRule"/>
</dbReference>
<dbReference type="InterPro" id="IPR029035">
    <property type="entry name" value="DHS-like_NAD/FAD-binding_dom"/>
</dbReference>
<evidence type="ECO:0000259" key="8">
    <source>
        <dbReference type="Pfam" id="PF02775"/>
    </source>
</evidence>
<comment type="cofactor">
    <cofactor evidence="7">
        <name>thiamine diphosphate</name>
        <dbReference type="ChEBI" id="CHEBI:58937"/>
    </cofactor>
    <text evidence="7">Binds 1 thiamine pyrophosphate per subunit.</text>
</comment>
<evidence type="ECO:0000256" key="4">
    <source>
        <dbReference type="ARBA" id="ARBA00022842"/>
    </source>
</evidence>
<feature type="domain" description="Thiamine pyrophosphate enzyme N-terminal TPP-binding" evidence="9">
    <location>
        <begin position="15"/>
        <end position="129"/>
    </location>
</feature>
<keyword evidence="2 7" id="KW-0808">Transferase</keyword>
<dbReference type="Proteomes" id="UP000034883">
    <property type="component" value="Chromosome"/>
</dbReference>
<evidence type="ECO:0000256" key="3">
    <source>
        <dbReference type="ARBA" id="ARBA00022723"/>
    </source>
</evidence>
<evidence type="ECO:0000313" key="11">
    <source>
        <dbReference type="Proteomes" id="UP000034883"/>
    </source>
</evidence>
<comment type="pathway">
    <text evidence="7">Quinol/quinone metabolism; menaquinone biosynthesis.</text>
</comment>
<keyword evidence="6 7" id="KW-0464">Manganese</keyword>
<dbReference type="Gene3D" id="3.40.50.1220">
    <property type="entry name" value="TPP-binding domain"/>
    <property type="match status" value="1"/>
</dbReference>
<dbReference type="InterPro" id="IPR029061">
    <property type="entry name" value="THDP-binding"/>
</dbReference>
<keyword evidence="4 7" id="KW-0460">Magnesium</keyword>
<dbReference type="InterPro" id="IPR012001">
    <property type="entry name" value="Thiamin_PyroP_enz_TPP-bd_dom"/>
</dbReference>
<name>A0A0F6WAE4_9BACT</name>
<evidence type="ECO:0000256" key="6">
    <source>
        <dbReference type="ARBA" id="ARBA00023211"/>
    </source>
</evidence>
<evidence type="ECO:0000256" key="1">
    <source>
        <dbReference type="ARBA" id="ARBA00022428"/>
    </source>
</evidence>
<dbReference type="GO" id="GO:0070204">
    <property type="term" value="F:2-succinyl-5-enolpyruvyl-6-hydroxy-3-cyclohexene-1-carboxylic-acid synthase activity"/>
    <property type="evidence" value="ECO:0007669"/>
    <property type="project" value="UniProtKB-UniRule"/>
</dbReference>
<dbReference type="Gene3D" id="3.40.50.970">
    <property type="match status" value="2"/>
</dbReference>
<reference evidence="10 11" key="1">
    <citation type="submission" date="2015-03" db="EMBL/GenBank/DDBJ databases">
        <title>Genome assembly of Sandaracinus amylolyticus DSM 53668.</title>
        <authorList>
            <person name="Sharma G."/>
            <person name="Subramanian S."/>
        </authorList>
    </citation>
    <scope>NUCLEOTIDE SEQUENCE [LARGE SCALE GENOMIC DNA]</scope>
    <source>
        <strain evidence="10 11">DSM 53668</strain>
    </source>
</reference>
<dbReference type="RefSeq" id="WP_053238305.1">
    <property type="nucleotide sequence ID" value="NZ_CP011125.1"/>
</dbReference>
<evidence type="ECO:0000313" key="10">
    <source>
        <dbReference type="EMBL" id="AKF11440.1"/>
    </source>
</evidence>
<dbReference type="GO" id="GO:0030145">
    <property type="term" value="F:manganese ion binding"/>
    <property type="evidence" value="ECO:0007669"/>
    <property type="project" value="UniProtKB-UniRule"/>
</dbReference>
<dbReference type="Pfam" id="PF02776">
    <property type="entry name" value="TPP_enzyme_N"/>
    <property type="match status" value="1"/>
</dbReference>
<dbReference type="InterPro" id="IPR011766">
    <property type="entry name" value="TPP_enzyme_TPP-bd"/>
</dbReference>
<evidence type="ECO:0000259" key="9">
    <source>
        <dbReference type="Pfam" id="PF02776"/>
    </source>
</evidence>
<comment type="cofactor">
    <cofactor evidence="7">
        <name>Mg(2+)</name>
        <dbReference type="ChEBI" id="CHEBI:18420"/>
    </cofactor>
    <cofactor evidence="7">
        <name>Mn(2+)</name>
        <dbReference type="ChEBI" id="CHEBI:29035"/>
    </cofactor>
</comment>
<dbReference type="KEGG" id="samy:DB32_008589"/>
<comment type="similarity">
    <text evidence="7">Belongs to the TPP enzyme family. MenD subfamily.</text>
</comment>
<dbReference type="UniPathway" id="UPA00079"/>
<dbReference type="EMBL" id="CP011125">
    <property type="protein sequence ID" value="AKF11440.1"/>
    <property type="molecule type" value="Genomic_DNA"/>
</dbReference>
<dbReference type="Pfam" id="PF02775">
    <property type="entry name" value="TPP_enzyme_C"/>
    <property type="match status" value="1"/>
</dbReference>